<dbReference type="InterPro" id="IPR025554">
    <property type="entry name" value="DUF4140"/>
</dbReference>
<feature type="domain" description="DUF4140" evidence="3">
    <location>
        <begin position="34"/>
        <end position="140"/>
    </location>
</feature>
<comment type="caution">
    <text evidence="4">The sequence shown here is derived from an EMBL/GenBank/DDBJ whole genome shotgun (WGS) entry which is preliminary data.</text>
</comment>
<dbReference type="PANTHER" id="PTHR31005:SF8">
    <property type="entry name" value="DUF4139 DOMAIN-CONTAINING PROTEIN"/>
    <property type="match status" value="1"/>
</dbReference>
<evidence type="ECO:0008006" key="6">
    <source>
        <dbReference type="Google" id="ProtNLM"/>
    </source>
</evidence>
<sequence>MRHFTLFATLLSSAAVMGPAFADQIVAASHITAVTVYPYGAQVTRVVDFDAAVGAHDVLIPDLPAQTPAELIRLQAEGVTLGAFSLRTDRLPPRDETKDPAMLAAKAAVAAAETDVRSAQAGVDAINAAVEAAEAQVDFLRRLRPEGDAVTVEGVKALAGMVGVEVLTARKEALAAQTQLPAAQKVLEDARKLLGDAQAGQDALSQRAADYAGLSVAITADAAGPVHLVVQHYVESASWQPVYDMMLTRKDPSLTIVRGVLVSQTSGEDWAGVDLTLSTAQPSEQAEPSVLWPDLKRVIDPVEMAKRAAAGDENAQEMLYSGGMSEPVMEPEVVAAPMIKGDVVVYHYPAAVDVATGVENLRLALDEIKLVPQIEAWAVPRRDDTAFVMAKFVNDSGEILLPGQAYLLREGELVGATQFSTVAAGAEAKLAFGAIEGLRLKRDMPLRAEGDRGILSSSTQVEEKAVLQVENLTAEAWPVRLFDQVPYSEQEDLEISYTADPAPSEVDVDGQRGILAWTFDLAAGEKKSVQLDHVLRWPEGKQLQ</sequence>
<evidence type="ECO:0000259" key="3">
    <source>
        <dbReference type="Pfam" id="PF13600"/>
    </source>
</evidence>
<dbReference type="EMBL" id="BSPP01000004">
    <property type="protein sequence ID" value="GLS85973.1"/>
    <property type="molecule type" value="Genomic_DNA"/>
</dbReference>
<dbReference type="Pfam" id="PF13600">
    <property type="entry name" value="DUF4140"/>
    <property type="match status" value="1"/>
</dbReference>
<dbReference type="InterPro" id="IPR037291">
    <property type="entry name" value="DUF4139"/>
</dbReference>
<reference evidence="4 5" key="1">
    <citation type="journal article" date="2014" name="Int. J. Syst. Evol. Microbiol.">
        <title>Complete genome sequence of Corynebacterium casei LMG S-19264T (=DSM 44701T), isolated from a smear-ripened cheese.</title>
        <authorList>
            <consortium name="US DOE Joint Genome Institute (JGI-PGF)"/>
            <person name="Walter F."/>
            <person name="Albersmeier A."/>
            <person name="Kalinowski J."/>
            <person name="Ruckert C."/>
        </authorList>
    </citation>
    <scope>NUCLEOTIDE SEQUENCE [LARGE SCALE GENOMIC DNA]</scope>
    <source>
        <strain evidence="4 5">NBRC 111766</strain>
    </source>
</reference>
<keyword evidence="1" id="KW-0732">Signal</keyword>
<accession>A0AA37TUU5</accession>
<dbReference type="PANTHER" id="PTHR31005">
    <property type="entry name" value="DUF4139 DOMAIN-CONTAINING PROTEIN"/>
    <property type="match status" value="1"/>
</dbReference>
<evidence type="ECO:0000256" key="1">
    <source>
        <dbReference type="SAM" id="SignalP"/>
    </source>
</evidence>
<evidence type="ECO:0000313" key="4">
    <source>
        <dbReference type="EMBL" id="GLS85973.1"/>
    </source>
</evidence>
<proteinExistence type="predicted"/>
<feature type="chain" id="PRO_5041384519" description="DUF4139 domain-containing protein" evidence="1">
    <location>
        <begin position="23"/>
        <end position="544"/>
    </location>
</feature>
<gene>
    <name evidence="4" type="ORF">GCM10010873_09470</name>
</gene>
<evidence type="ECO:0000259" key="2">
    <source>
        <dbReference type="Pfam" id="PF13598"/>
    </source>
</evidence>
<feature type="signal peptide" evidence="1">
    <location>
        <begin position="1"/>
        <end position="22"/>
    </location>
</feature>
<evidence type="ECO:0000313" key="5">
    <source>
        <dbReference type="Proteomes" id="UP001157355"/>
    </source>
</evidence>
<dbReference type="Proteomes" id="UP001157355">
    <property type="component" value="Unassembled WGS sequence"/>
</dbReference>
<dbReference type="InterPro" id="IPR011935">
    <property type="entry name" value="CHP02231"/>
</dbReference>
<dbReference type="Pfam" id="PF13598">
    <property type="entry name" value="DUF4139"/>
    <property type="match status" value="1"/>
</dbReference>
<keyword evidence="5" id="KW-1185">Reference proteome</keyword>
<feature type="domain" description="DUF4139" evidence="2">
    <location>
        <begin position="230"/>
        <end position="539"/>
    </location>
</feature>
<name>A0AA37TUU5_9RHOB</name>
<protein>
    <recommendedName>
        <fullName evidence="6">DUF4139 domain-containing protein</fullName>
    </recommendedName>
</protein>
<dbReference type="RefSeq" id="WP_284324184.1">
    <property type="nucleotide sequence ID" value="NZ_BSPP01000004.1"/>
</dbReference>
<dbReference type="NCBIfam" id="TIGR02231">
    <property type="entry name" value="mucoidy inhibitor MuiA family protein"/>
    <property type="match status" value="1"/>
</dbReference>
<dbReference type="AlphaFoldDB" id="A0AA37TUU5"/>
<organism evidence="4 5">
    <name type="scientific">Cypionkella aquatica</name>
    <dbReference type="NCBI Taxonomy" id="1756042"/>
    <lineage>
        <taxon>Bacteria</taxon>
        <taxon>Pseudomonadati</taxon>
        <taxon>Pseudomonadota</taxon>
        <taxon>Alphaproteobacteria</taxon>
        <taxon>Rhodobacterales</taxon>
        <taxon>Paracoccaceae</taxon>
        <taxon>Cypionkella</taxon>
    </lineage>
</organism>